<dbReference type="AlphaFoldDB" id="A0AAD7C039"/>
<dbReference type="PANTHER" id="PTHR47534">
    <property type="entry name" value="YALI0E05731P"/>
    <property type="match status" value="1"/>
</dbReference>
<name>A0AAD7C039_9AGAR</name>
<evidence type="ECO:0000256" key="1">
    <source>
        <dbReference type="ARBA" id="ARBA00023002"/>
    </source>
</evidence>
<comment type="caution">
    <text evidence="2">The sequence shown here is derived from an EMBL/GenBank/DDBJ whole genome shotgun (WGS) entry which is preliminary data.</text>
</comment>
<dbReference type="InterPro" id="IPR036291">
    <property type="entry name" value="NAD(P)-bd_dom_sf"/>
</dbReference>
<dbReference type="GO" id="GO:0016491">
    <property type="term" value="F:oxidoreductase activity"/>
    <property type="evidence" value="ECO:0007669"/>
    <property type="project" value="UniProtKB-KW"/>
</dbReference>
<dbReference type="Gene3D" id="3.40.50.720">
    <property type="entry name" value="NAD(P)-binding Rossmann-like Domain"/>
    <property type="match status" value="1"/>
</dbReference>
<sequence length="328" mass="35518">MTTTPTLAVAEAANAAFSTNYIPVAVFVGGSLWPERILADFPKPGPLETSSGWAHEFVQCDATSIKSVRVACGALRARLGRINFLVISAGGPMANSMVLSQQIPEGLDESLAMRYFMRYTFLKELVPLLESARKEGQHAHFMTIQGAGFGASIPTQDLGLQEAKKHAWNFTKGMTPSLVAIKQFCAESRTQYFAAEHPNIAFTHISPGQVRTVGGAISTMGWLFAPLKWLFNTLKAIMGTSQDESAQYMLYALLDSSAERGVFFRGSRGQVISSHVSDVDHKGWEDFALPTAHKAGVLNGFTLKGYGGSDATVSGLIQYTEKLLGDIE</sequence>
<gene>
    <name evidence="2" type="ORF">FB45DRAFT_909019</name>
</gene>
<dbReference type="PANTHER" id="PTHR47534:SF3">
    <property type="entry name" value="ALCOHOL DEHYDROGENASE-LIKE C-TERMINAL DOMAIN-CONTAINING PROTEIN"/>
    <property type="match status" value="1"/>
</dbReference>
<accession>A0AAD7C039</accession>
<keyword evidence="3" id="KW-1185">Reference proteome</keyword>
<dbReference type="InterPro" id="IPR052228">
    <property type="entry name" value="Sec_Metab_Biosynth_Oxidored"/>
</dbReference>
<dbReference type="Proteomes" id="UP001221142">
    <property type="component" value="Unassembled WGS sequence"/>
</dbReference>
<organism evidence="2 3">
    <name type="scientific">Roridomyces roridus</name>
    <dbReference type="NCBI Taxonomy" id="1738132"/>
    <lineage>
        <taxon>Eukaryota</taxon>
        <taxon>Fungi</taxon>
        <taxon>Dikarya</taxon>
        <taxon>Basidiomycota</taxon>
        <taxon>Agaricomycotina</taxon>
        <taxon>Agaricomycetes</taxon>
        <taxon>Agaricomycetidae</taxon>
        <taxon>Agaricales</taxon>
        <taxon>Marasmiineae</taxon>
        <taxon>Mycenaceae</taxon>
        <taxon>Roridomyces</taxon>
    </lineage>
</organism>
<evidence type="ECO:0000313" key="3">
    <source>
        <dbReference type="Proteomes" id="UP001221142"/>
    </source>
</evidence>
<evidence type="ECO:0000313" key="2">
    <source>
        <dbReference type="EMBL" id="KAJ7634485.1"/>
    </source>
</evidence>
<reference evidence="2" key="1">
    <citation type="submission" date="2023-03" db="EMBL/GenBank/DDBJ databases">
        <title>Massive genome expansion in bonnet fungi (Mycena s.s.) driven by repeated elements and novel gene families across ecological guilds.</title>
        <authorList>
            <consortium name="Lawrence Berkeley National Laboratory"/>
            <person name="Harder C.B."/>
            <person name="Miyauchi S."/>
            <person name="Viragh M."/>
            <person name="Kuo A."/>
            <person name="Thoen E."/>
            <person name="Andreopoulos B."/>
            <person name="Lu D."/>
            <person name="Skrede I."/>
            <person name="Drula E."/>
            <person name="Henrissat B."/>
            <person name="Morin E."/>
            <person name="Kohler A."/>
            <person name="Barry K."/>
            <person name="LaButti K."/>
            <person name="Morin E."/>
            <person name="Salamov A."/>
            <person name="Lipzen A."/>
            <person name="Mereny Z."/>
            <person name="Hegedus B."/>
            <person name="Baldrian P."/>
            <person name="Stursova M."/>
            <person name="Weitz H."/>
            <person name="Taylor A."/>
            <person name="Grigoriev I.V."/>
            <person name="Nagy L.G."/>
            <person name="Martin F."/>
            <person name="Kauserud H."/>
        </authorList>
    </citation>
    <scope>NUCLEOTIDE SEQUENCE</scope>
    <source>
        <strain evidence="2">9284</strain>
    </source>
</reference>
<proteinExistence type="predicted"/>
<dbReference type="SUPFAM" id="SSF51735">
    <property type="entry name" value="NAD(P)-binding Rossmann-fold domains"/>
    <property type="match status" value="1"/>
</dbReference>
<protein>
    <submittedName>
        <fullName evidence="2">Uncharacterized protein</fullName>
    </submittedName>
</protein>
<keyword evidence="1" id="KW-0560">Oxidoreductase</keyword>
<dbReference type="EMBL" id="JARKIF010000007">
    <property type="protein sequence ID" value="KAJ7634485.1"/>
    <property type="molecule type" value="Genomic_DNA"/>
</dbReference>